<feature type="domain" description="Cytochrome c" evidence="14">
    <location>
        <begin position="18"/>
        <end position="121"/>
    </location>
</feature>
<dbReference type="EMBL" id="AGQV01000010">
    <property type="protein sequence ID" value="EHH67394.1"/>
    <property type="molecule type" value="Genomic_DNA"/>
</dbReference>
<evidence type="ECO:0000256" key="11">
    <source>
        <dbReference type="ARBA" id="ARBA00023136"/>
    </source>
</evidence>
<evidence type="ECO:0000256" key="6">
    <source>
        <dbReference type="ARBA" id="ARBA00022723"/>
    </source>
</evidence>
<dbReference type="PRINTS" id="PR00605">
    <property type="entry name" value="CYTCHROMECIC"/>
</dbReference>
<evidence type="ECO:0000256" key="13">
    <source>
        <dbReference type="PIRSR" id="PIRSR000018-51"/>
    </source>
</evidence>
<dbReference type="InterPro" id="IPR009056">
    <property type="entry name" value="Cyt_c-like_dom"/>
</dbReference>
<comment type="subcellular location">
    <subcellularLocation>
        <location evidence="1">Cell membrane</location>
    </subcellularLocation>
</comment>
<feature type="binding site" description="axial binding residue" evidence="13">
    <location>
        <position position="187"/>
    </location>
    <ligand>
        <name>heme c</name>
        <dbReference type="ChEBI" id="CHEBI:61717"/>
        <label>2</label>
    </ligand>
    <ligandPart>
        <name>Fe</name>
        <dbReference type="ChEBI" id="CHEBI:18248"/>
    </ligandPart>
</feature>
<dbReference type="PANTHER" id="PTHR35008">
    <property type="entry name" value="BLL4482 PROTEIN-RELATED"/>
    <property type="match status" value="1"/>
</dbReference>
<dbReference type="PATRIC" id="fig|1088869.3.peg.2382"/>
<evidence type="ECO:0000313" key="16">
    <source>
        <dbReference type="Proteomes" id="UP000004949"/>
    </source>
</evidence>
<dbReference type="Proteomes" id="UP000004949">
    <property type="component" value="Unassembled WGS sequence"/>
</dbReference>
<dbReference type="SUPFAM" id="SSF46626">
    <property type="entry name" value="Cytochrome c"/>
    <property type="match status" value="3"/>
</dbReference>
<feature type="binding site" description="covalent" evidence="12">
    <location>
        <position position="32"/>
    </location>
    <ligand>
        <name>heme c</name>
        <dbReference type="ChEBI" id="CHEBI:61717"/>
        <label>1</label>
    </ligand>
</feature>
<keyword evidence="7" id="KW-0732">Signal</keyword>
<evidence type="ECO:0000256" key="3">
    <source>
        <dbReference type="ARBA" id="ARBA00022475"/>
    </source>
</evidence>
<feature type="binding site" description="covalent" evidence="12">
    <location>
        <position position="186"/>
    </location>
    <ligand>
        <name>heme c</name>
        <dbReference type="ChEBI" id="CHEBI:61717"/>
        <label>2</label>
    </ligand>
</feature>
<evidence type="ECO:0000256" key="1">
    <source>
        <dbReference type="ARBA" id="ARBA00004236"/>
    </source>
</evidence>
<reference evidence="15 16" key="1">
    <citation type="submission" date="2011-10" db="EMBL/GenBank/DDBJ databases">
        <title>Genome sequence of Gluconobacter morbifer G707, isolated from Drosophila gut.</title>
        <authorList>
            <person name="Lee W.-J."/>
            <person name="Kim E.-K."/>
        </authorList>
    </citation>
    <scope>NUCLEOTIDE SEQUENCE [LARGE SCALE GENOMIC DNA]</scope>
    <source>
        <strain evidence="15 16">G707</strain>
    </source>
</reference>
<keyword evidence="5" id="KW-0679">Respiratory chain</keyword>
<evidence type="ECO:0000256" key="9">
    <source>
        <dbReference type="ARBA" id="ARBA00022982"/>
    </source>
</evidence>
<dbReference type="GO" id="GO:0005886">
    <property type="term" value="C:plasma membrane"/>
    <property type="evidence" value="ECO:0007669"/>
    <property type="project" value="UniProtKB-SubCell"/>
</dbReference>
<dbReference type="STRING" id="1088869.GMO_23890"/>
<keyword evidence="2" id="KW-0813">Transport</keyword>
<feature type="binding site" description="covalent" evidence="12">
    <location>
        <position position="322"/>
    </location>
    <ligand>
        <name>heme c</name>
        <dbReference type="ChEBI" id="CHEBI:61717"/>
        <label>3</label>
    </ligand>
</feature>
<evidence type="ECO:0000256" key="7">
    <source>
        <dbReference type="ARBA" id="ARBA00022729"/>
    </source>
</evidence>
<evidence type="ECO:0000256" key="4">
    <source>
        <dbReference type="ARBA" id="ARBA00022617"/>
    </source>
</evidence>
<keyword evidence="10 13" id="KW-0408">Iron</keyword>
<dbReference type="Pfam" id="PF00034">
    <property type="entry name" value="Cytochrom_C"/>
    <property type="match status" value="1"/>
</dbReference>
<accession>G6XLY9</accession>
<dbReference type="GO" id="GO:0009055">
    <property type="term" value="F:electron transfer activity"/>
    <property type="evidence" value="ECO:0007669"/>
    <property type="project" value="InterPro"/>
</dbReference>
<keyword evidence="8" id="KW-0677">Repeat</keyword>
<evidence type="ECO:0000259" key="14">
    <source>
        <dbReference type="PROSITE" id="PS51007"/>
    </source>
</evidence>
<dbReference type="InterPro" id="IPR008168">
    <property type="entry name" value="Cyt_C_IC"/>
</dbReference>
<dbReference type="InterPro" id="IPR014353">
    <property type="entry name" value="Membr-bd_ADH_cyt_c"/>
</dbReference>
<dbReference type="Gene3D" id="1.10.760.10">
    <property type="entry name" value="Cytochrome c-like domain"/>
    <property type="match status" value="3"/>
</dbReference>
<feature type="binding site" description="axial binding residue" evidence="13">
    <location>
        <position position="36"/>
    </location>
    <ligand>
        <name>heme c</name>
        <dbReference type="ChEBI" id="CHEBI:61717"/>
        <label>1</label>
    </ligand>
    <ligandPart>
        <name>Fe</name>
        <dbReference type="ChEBI" id="CHEBI:18248"/>
    </ligandPart>
</feature>
<gene>
    <name evidence="15" type="ORF">GMO_23890</name>
</gene>
<dbReference type="eggNOG" id="COG2010">
    <property type="taxonomic scope" value="Bacteria"/>
</dbReference>
<evidence type="ECO:0000256" key="10">
    <source>
        <dbReference type="ARBA" id="ARBA00023004"/>
    </source>
</evidence>
<evidence type="ECO:0000256" key="8">
    <source>
        <dbReference type="ARBA" id="ARBA00022737"/>
    </source>
</evidence>
<dbReference type="AlphaFoldDB" id="G6XLY9"/>
<keyword evidence="6 13" id="KW-0479">Metal-binding</keyword>
<feature type="binding site" description="covalent" evidence="12">
    <location>
        <position position="183"/>
    </location>
    <ligand>
        <name>heme c</name>
        <dbReference type="ChEBI" id="CHEBI:61717"/>
        <label>2</label>
    </ligand>
</feature>
<evidence type="ECO:0000256" key="5">
    <source>
        <dbReference type="ARBA" id="ARBA00022660"/>
    </source>
</evidence>
<evidence type="ECO:0000256" key="2">
    <source>
        <dbReference type="ARBA" id="ARBA00022448"/>
    </source>
</evidence>
<dbReference type="InterPro" id="IPR036909">
    <property type="entry name" value="Cyt_c-like_dom_sf"/>
</dbReference>
<feature type="domain" description="Cytochrome c" evidence="14">
    <location>
        <begin position="168"/>
        <end position="283"/>
    </location>
</feature>
<keyword evidence="16" id="KW-1185">Reference proteome</keyword>
<sequence>MALFGGYASDLEAQDTDALIQQGKYVAEASDCSACHTVNGRQEFSGGMEFKLPVGTIYSSNITPDPVHGIGAYSEEEFSRAVREGVRRDGASLYPAMPFPSYARMSNGDIHALYVYFMKSVKPVAQAVPANGIPWPLSIRMPMTLWRAVFSPSVTSAWKDVNRSFPSEDIARGAYLVEGPGHCGACHSPRGMALQEKALSNGSGTLFLSGGAAIDGFIPTSLRQDQRRGLAGWSEDDIVEFLSKGRNRHGEAFGGMTDAIFHGTQHLTDADLHAIAQYLLSLQPHDLSVAKWQYDPSAAKALQAGDASAQGAKVYVDHCAACHRTDGHGYAPAFPPLAGNPVVMSDDPASLVHVVQSGAILPGMTKAPSAFAMPAYRQMLSNQQIADVVTFIRKSWGNNAAAVTAETVKALEKSAPAPVLQSKNLPLN</sequence>
<keyword evidence="11" id="KW-0472">Membrane</keyword>
<dbReference type="GO" id="GO:0020037">
    <property type="term" value="F:heme binding"/>
    <property type="evidence" value="ECO:0007669"/>
    <property type="project" value="InterPro"/>
</dbReference>
<protein>
    <submittedName>
        <fullName evidence="15">Gluconate 2-dehydrogenase, cytochrome c subunit</fullName>
    </submittedName>
</protein>
<evidence type="ECO:0000313" key="15">
    <source>
        <dbReference type="EMBL" id="EHH67394.1"/>
    </source>
</evidence>
<organism evidence="15 16">
    <name type="scientific">Gluconobacter morbifer G707</name>
    <dbReference type="NCBI Taxonomy" id="1088869"/>
    <lineage>
        <taxon>Bacteria</taxon>
        <taxon>Pseudomonadati</taxon>
        <taxon>Pseudomonadota</taxon>
        <taxon>Alphaproteobacteria</taxon>
        <taxon>Acetobacterales</taxon>
        <taxon>Acetobacteraceae</taxon>
        <taxon>Gluconobacter</taxon>
    </lineage>
</organism>
<comment type="cofactor">
    <cofactor evidence="12">
        <name>heme c</name>
        <dbReference type="ChEBI" id="CHEBI:61717"/>
    </cofactor>
    <text evidence="12">Binds 3 heme c groups covalently per subunit.</text>
</comment>
<dbReference type="GO" id="GO:0005506">
    <property type="term" value="F:iron ion binding"/>
    <property type="evidence" value="ECO:0007669"/>
    <property type="project" value="InterPro"/>
</dbReference>
<proteinExistence type="predicted"/>
<feature type="binding site" description="axial binding residue" evidence="13">
    <location>
        <position position="323"/>
    </location>
    <ligand>
        <name>heme c</name>
        <dbReference type="ChEBI" id="CHEBI:61717"/>
        <label>3</label>
    </ligand>
    <ligandPart>
        <name>Fe</name>
        <dbReference type="ChEBI" id="CHEBI:18248"/>
    </ligandPart>
</feature>
<dbReference type="PIRSF" id="PIRSF000018">
    <property type="entry name" value="Mb_ADH_cyt_c"/>
    <property type="match status" value="1"/>
</dbReference>
<dbReference type="GO" id="GO:0016614">
    <property type="term" value="F:oxidoreductase activity, acting on CH-OH group of donors"/>
    <property type="evidence" value="ECO:0007669"/>
    <property type="project" value="InterPro"/>
</dbReference>
<feature type="binding site" description="covalent" evidence="12">
    <location>
        <position position="319"/>
    </location>
    <ligand>
        <name>heme c</name>
        <dbReference type="ChEBI" id="CHEBI:61717"/>
        <label>3</label>
    </ligand>
</feature>
<comment type="caution">
    <text evidence="15">The sequence shown here is derived from an EMBL/GenBank/DDBJ whole genome shotgun (WGS) entry which is preliminary data.</text>
</comment>
<dbReference type="PROSITE" id="PS51007">
    <property type="entry name" value="CYTC"/>
    <property type="match status" value="3"/>
</dbReference>
<evidence type="ECO:0000256" key="12">
    <source>
        <dbReference type="PIRSR" id="PIRSR000018-50"/>
    </source>
</evidence>
<keyword evidence="3" id="KW-1003">Cell membrane</keyword>
<dbReference type="PANTHER" id="PTHR35008:SF8">
    <property type="entry name" value="ALCOHOL DEHYDROGENASE CYTOCHROME C SUBUNIT"/>
    <property type="match status" value="1"/>
</dbReference>
<feature type="domain" description="Cytochrome c" evidence="14">
    <location>
        <begin position="306"/>
        <end position="396"/>
    </location>
</feature>
<keyword evidence="4 12" id="KW-0349">Heme</keyword>
<feature type="binding site" description="covalent" evidence="12">
    <location>
        <position position="35"/>
    </location>
    <ligand>
        <name>heme c</name>
        <dbReference type="ChEBI" id="CHEBI:61717"/>
        <label>1</label>
    </ligand>
</feature>
<name>G6XLY9_9PROT</name>
<keyword evidence="9" id="KW-0249">Electron transport</keyword>
<dbReference type="InterPro" id="IPR051459">
    <property type="entry name" value="Cytochrome_c-type_DH"/>
</dbReference>